<keyword evidence="1" id="KW-0472">Membrane</keyword>
<sequence length="196" mass="20491">MPDAARIPEWVNSAPLGAARWKLVCITQRGVGMTLAAVAYWVAMAAVSAFAGLDAGALAVFFVIGGALVYPAGYLLNRALGGDLLARGSEFRGMVAAITAGQLLGWPTLVALLLMEVRLVAFALAAMLGAHFLPYGWLYRASAYYVLGVASVGIGAALQALAPMHANTLVPLAMAALYLGLGVWVWRQNQREGAAC</sequence>
<dbReference type="InterPro" id="IPR053824">
    <property type="entry name" value="DUF7010"/>
</dbReference>
<name>A0A6J4LHD1_9GAMM</name>
<accession>A0A6J4LHD1</accession>
<feature type="transmembrane region" description="Helical" evidence="1">
    <location>
        <begin position="95"/>
        <end position="113"/>
    </location>
</feature>
<feature type="transmembrane region" description="Helical" evidence="1">
    <location>
        <begin position="119"/>
        <end position="137"/>
    </location>
</feature>
<feature type="transmembrane region" description="Helical" evidence="1">
    <location>
        <begin position="57"/>
        <end position="75"/>
    </location>
</feature>
<proteinExistence type="predicted"/>
<protein>
    <submittedName>
        <fullName evidence="2">Uncharacterized protein</fullName>
    </submittedName>
</protein>
<feature type="transmembrane region" description="Helical" evidence="1">
    <location>
        <begin position="144"/>
        <end position="162"/>
    </location>
</feature>
<gene>
    <name evidence="2" type="ORF">AVDCRST_MAG71-1868</name>
</gene>
<feature type="transmembrane region" description="Helical" evidence="1">
    <location>
        <begin position="30"/>
        <end position="51"/>
    </location>
</feature>
<dbReference type="AlphaFoldDB" id="A0A6J4LHD1"/>
<keyword evidence="1" id="KW-1133">Transmembrane helix</keyword>
<dbReference type="Pfam" id="PF22765">
    <property type="entry name" value="DUF7010"/>
    <property type="match status" value="1"/>
</dbReference>
<organism evidence="2">
    <name type="scientific">uncultured Lysobacter sp</name>
    <dbReference type="NCBI Taxonomy" id="271060"/>
    <lineage>
        <taxon>Bacteria</taxon>
        <taxon>Pseudomonadati</taxon>
        <taxon>Pseudomonadota</taxon>
        <taxon>Gammaproteobacteria</taxon>
        <taxon>Lysobacterales</taxon>
        <taxon>Lysobacteraceae</taxon>
        <taxon>Lysobacter</taxon>
        <taxon>environmental samples</taxon>
    </lineage>
</organism>
<dbReference type="EMBL" id="CADCUA010000444">
    <property type="protein sequence ID" value="CAA9333256.1"/>
    <property type="molecule type" value="Genomic_DNA"/>
</dbReference>
<reference evidence="2" key="1">
    <citation type="submission" date="2020-02" db="EMBL/GenBank/DDBJ databases">
        <authorList>
            <person name="Meier V. D."/>
        </authorList>
    </citation>
    <scope>NUCLEOTIDE SEQUENCE</scope>
    <source>
        <strain evidence="2">AVDCRST_MAG71</strain>
    </source>
</reference>
<keyword evidence="1" id="KW-0812">Transmembrane</keyword>
<feature type="transmembrane region" description="Helical" evidence="1">
    <location>
        <begin position="168"/>
        <end position="186"/>
    </location>
</feature>
<evidence type="ECO:0000313" key="2">
    <source>
        <dbReference type="EMBL" id="CAA9333256.1"/>
    </source>
</evidence>
<evidence type="ECO:0000256" key="1">
    <source>
        <dbReference type="SAM" id="Phobius"/>
    </source>
</evidence>